<dbReference type="Proteomes" id="UP000011531">
    <property type="component" value="Unassembled WGS sequence"/>
</dbReference>
<proteinExistence type="predicted"/>
<dbReference type="STRING" id="1227498.C492_00464"/>
<evidence type="ECO:0000256" key="1">
    <source>
        <dbReference type="SAM" id="MobiDB-lite"/>
    </source>
</evidence>
<comment type="caution">
    <text evidence="2">The sequence shown here is derived from an EMBL/GenBank/DDBJ whole genome shotgun (WGS) entry which is preliminary data.</text>
</comment>
<evidence type="ECO:0000313" key="2">
    <source>
        <dbReference type="EMBL" id="ELY66730.1"/>
    </source>
</evidence>
<reference evidence="2 3" key="1">
    <citation type="journal article" date="2014" name="PLoS Genet.">
        <title>Phylogenetically driven sequencing of extremely halophilic archaea reveals strategies for static and dynamic osmo-response.</title>
        <authorList>
            <person name="Becker E.A."/>
            <person name="Seitzer P.M."/>
            <person name="Tritt A."/>
            <person name="Larsen D."/>
            <person name="Krusor M."/>
            <person name="Yao A.I."/>
            <person name="Wu D."/>
            <person name="Madern D."/>
            <person name="Eisen J.A."/>
            <person name="Darling A.E."/>
            <person name="Facciotti M.T."/>
        </authorList>
    </citation>
    <scope>NUCLEOTIDE SEQUENCE [LARGE SCALE GENOMIC DNA]</scope>
    <source>
        <strain evidence="2 3">DSM 18795</strain>
    </source>
</reference>
<sequence length="116" mass="12930">MWGRGQLVSDPDEKAAEDGESRSKAFDEAIPRGDRNEVLREEIGKGNADAAREFLKNDIEDDVEQYEDYAETFLEAFPDAPEWAAYLSAKVDENAADLEALKAALEVEEKQSFGTL</sequence>
<dbReference type="AlphaFoldDB" id="L9XY48"/>
<evidence type="ECO:0000313" key="3">
    <source>
        <dbReference type="Proteomes" id="UP000011531"/>
    </source>
</evidence>
<dbReference type="EMBL" id="AOIA01000014">
    <property type="protein sequence ID" value="ELY66730.1"/>
    <property type="molecule type" value="Genomic_DNA"/>
</dbReference>
<accession>L9XY48</accession>
<feature type="compositionally biased region" description="Basic and acidic residues" evidence="1">
    <location>
        <begin position="11"/>
        <end position="42"/>
    </location>
</feature>
<name>L9XY48_9EURY</name>
<protein>
    <submittedName>
        <fullName evidence="2">Uncharacterized protein</fullName>
    </submittedName>
</protein>
<feature type="region of interest" description="Disordered" evidence="1">
    <location>
        <begin position="1"/>
        <end position="42"/>
    </location>
</feature>
<gene>
    <name evidence="2" type="ORF">C492_00464</name>
</gene>
<keyword evidence="3" id="KW-1185">Reference proteome</keyword>
<organism evidence="2 3">
    <name type="scientific">Natronococcus jeotgali DSM 18795</name>
    <dbReference type="NCBI Taxonomy" id="1227498"/>
    <lineage>
        <taxon>Archaea</taxon>
        <taxon>Methanobacteriati</taxon>
        <taxon>Methanobacteriota</taxon>
        <taxon>Stenosarchaea group</taxon>
        <taxon>Halobacteria</taxon>
        <taxon>Halobacteriales</taxon>
        <taxon>Natrialbaceae</taxon>
        <taxon>Natronococcus</taxon>
    </lineage>
</organism>